<feature type="signal peptide" evidence="2">
    <location>
        <begin position="1"/>
        <end position="22"/>
    </location>
</feature>
<evidence type="ECO:0000256" key="1">
    <source>
        <dbReference type="SAM" id="Phobius"/>
    </source>
</evidence>
<proteinExistence type="predicted"/>
<accession>A0ABS2NZ81</accession>
<evidence type="ECO:0000313" key="4">
    <source>
        <dbReference type="EMBL" id="MBM7619996.1"/>
    </source>
</evidence>
<dbReference type="PANTHER" id="PTHR46825">
    <property type="entry name" value="D-ALANYL-D-ALANINE-CARBOXYPEPTIDASE/ENDOPEPTIDASE AMPH"/>
    <property type="match status" value="1"/>
</dbReference>
<evidence type="ECO:0000256" key="2">
    <source>
        <dbReference type="SAM" id="SignalP"/>
    </source>
</evidence>
<dbReference type="Proteomes" id="UP000737402">
    <property type="component" value="Unassembled WGS sequence"/>
</dbReference>
<comment type="caution">
    <text evidence="4">The sequence shown here is derived from an EMBL/GenBank/DDBJ whole genome shotgun (WGS) entry which is preliminary data.</text>
</comment>
<dbReference type="RefSeq" id="WP_204415311.1">
    <property type="nucleotide sequence ID" value="NZ_JAFBED010000003.1"/>
</dbReference>
<feature type="domain" description="Beta-lactamase-related" evidence="3">
    <location>
        <begin position="33"/>
        <end position="341"/>
    </location>
</feature>
<dbReference type="Pfam" id="PF00144">
    <property type="entry name" value="Beta-lactamase"/>
    <property type="match status" value="1"/>
</dbReference>
<keyword evidence="1" id="KW-1133">Transmembrane helix</keyword>
<keyword evidence="2" id="KW-0732">Signal</keyword>
<feature type="transmembrane region" description="Helical" evidence="1">
    <location>
        <begin position="439"/>
        <end position="461"/>
    </location>
</feature>
<feature type="transmembrane region" description="Helical" evidence="1">
    <location>
        <begin position="370"/>
        <end position="390"/>
    </location>
</feature>
<dbReference type="PANTHER" id="PTHR46825:SF9">
    <property type="entry name" value="BETA-LACTAMASE-RELATED DOMAIN-CONTAINING PROTEIN"/>
    <property type="match status" value="1"/>
</dbReference>
<keyword evidence="1" id="KW-0812">Transmembrane</keyword>
<reference evidence="4 5" key="1">
    <citation type="submission" date="2021-01" db="EMBL/GenBank/DDBJ databases">
        <title>Genomic Encyclopedia of Type Strains, Phase IV (KMG-IV): sequencing the most valuable type-strain genomes for metagenomic binning, comparative biology and taxonomic classification.</title>
        <authorList>
            <person name="Goeker M."/>
        </authorList>
    </citation>
    <scope>NUCLEOTIDE SEQUENCE [LARGE SCALE GENOMIC DNA]</scope>
    <source>
        <strain evidence="4 5">DSM 25879</strain>
    </source>
</reference>
<evidence type="ECO:0000259" key="3">
    <source>
        <dbReference type="Pfam" id="PF00144"/>
    </source>
</evidence>
<keyword evidence="1" id="KW-0472">Membrane</keyword>
<dbReference type="SUPFAM" id="SSF56601">
    <property type="entry name" value="beta-lactamase/transpeptidase-like"/>
    <property type="match status" value="1"/>
</dbReference>
<name>A0ABS2NZ81_9BACI</name>
<gene>
    <name evidence="4" type="ORF">JOC95_001848</name>
</gene>
<dbReference type="InterPro" id="IPR001466">
    <property type="entry name" value="Beta-lactam-related"/>
</dbReference>
<feature type="chain" id="PRO_5047368064" evidence="2">
    <location>
        <begin position="23"/>
        <end position="475"/>
    </location>
</feature>
<protein>
    <submittedName>
        <fullName evidence="4">CubicO group peptidase (Beta-lactamase class C family)</fullName>
    </submittedName>
</protein>
<evidence type="ECO:0000313" key="5">
    <source>
        <dbReference type="Proteomes" id="UP000737402"/>
    </source>
</evidence>
<dbReference type="EMBL" id="JAFBED010000003">
    <property type="protein sequence ID" value="MBM7619996.1"/>
    <property type="molecule type" value="Genomic_DNA"/>
</dbReference>
<feature type="transmembrane region" description="Helical" evidence="1">
    <location>
        <begin position="402"/>
        <end position="427"/>
    </location>
</feature>
<dbReference type="InterPro" id="IPR050491">
    <property type="entry name" value="AmpC-like"/>
</dbReference>
<organism evidence="4 5">
    <name type="scientific">Sutcliffiella tianshenii</name>
    <dbReference type="NCBI Taxonomy" id="1463404"/>
    <lineage>
        <taxon>Bacteria</taxon>
        <taxon>Bacillati</taxon>
        <taxon>Bacillota</taxon>
        <taxon>Bacilli</taxon>
        <taxon>Bacillales</taxon>
        <taxon>Bacillaceae</taxon>
        <taxon>Sutcliffiella</taxon>
    </lineage>
</organism>
<dbReference type="Gene3D" id="3.40.710.10">
    <property type="entry name" value="DD-peptidase/beta-lactamase superfamily"/>
    <property type="match status" value="1"/>
</dbReference>
<keyword evidence="5" id="KW-1185">Reference proteome</keyword>
<dbReference type="InterPro" id="IPR012338">
    <property type="entry name" value="Beta-lactam/transpept-like"/>
</dbReference>
<sequence length="475" mass="52880">MKKLVLSLWVLILMLPPLHTSAREDKEITDRIQAFMDQAIEEYNIPGASLTVIHNGSSIFQDNWGEMSNGEKVTEDTTFLIGSVSKPLTSLAIMLLVEEGKINLDSPIDAYIPWFAYQSEVEKKITVRHLLLQTSGISFLDGFEVTDNFEENNDIKRAAKKLSGVTLGHPPGEVYGYNSANYLLLGSIIEAVAGQPFATFMEQKIFSPLGMNNTTADYESALQHGLVPGHQSWLGQPMKSKGMYDHAGAPYGYMTSTAGDLSRFIDFMLDGEELLSEEGFQMLKSQPEGDGSYGFGWHFPKEGSVYPYHTGATPDYRAEVFFLPEKNLGAVLLTNKYHELEAVSYLSMMDGIRAIMDGDEPRLIGLDNKIQWITLGVVVLIAIVLVGSIYRMIKKDKVNKKIWLCIGFLSILLGAGIIPLFTFMMGVTWRTLGLFVPDIQFFLTCMVALLTVYGFVIILTVTRKGRIARKRYAAA</sequence>